<dbReference type="InterPro" id="IPR058548">
    <property type="entry name" value="MlaB-like_STAS"/>
</dbReference>
<dbReference type="Proteomes" id="UP000199323">
    <property type="component" value="Unassembled WGS sequence"/>
</dbReference>
<dbReference type="OrthoDB" id="4330281at2"/>
<dbReference type="InterPro" id="IPR002645">
    <property type="entry name" value="STAS_dom"/>
</dbReference>
<feature type="region of interest" description="Disordered" evidence="1">
    <location>
        <begin position="1"/>
        <end position="33"/>
    </location>
</feature>
<name>A0A1I2LI74_9ACTN</name>
<dbReference type="CDD" id="cd07043">
    <property type="entry name" value="STAS_anti-anti-sigma_factors"/>
    <property type="match status" value="1"/>
</dbReference>
<evidence type="ECO:0000313" key="3">
    <source>
        <dbReference type="EMBL" id="SFF76776.1"/>
    </source>
</evidence>
<evidence type="ECO:0000313" key="4">
    <source>
        <dbReference type="Proteomes" id="UP000199323"/>
    </source>
</evidence>
<sequence length="137" mass="14958">MTHTSAHPRPVMAGLSLSPPDAGPPRRSGPEGVSRALTVRHEVSGTCRLVALTGTFDWTSHSDWRGLVDDLRARPADVTLDLRAVTDVDSTALHLLLDLQCDQRRSGHGLMIHDALPPALERLLEVTGTRPYFTFTT</sequence>
<dbReference type="EMBL" id="FONG01000028">
    <property type="protein sequence ID" value="SFF76776.1"/>
    <property type="molecule type" value="Genomic_DNA"/>
</dbReference>
<reference evidence="3 4" key="1">
    <citation type="submission" date="2016-10" db="EMBL/GenBank/DDBJ databases">
        <authorList>
            <person name="de Groot N.N."/>
        </authorList>
    </citation>
    <scope>NUCLEOTIDE SEQUENCE [LARGE SCALE GENOMIC DNA]</scope>
    <source>
        <strain evidence="3 4">CGMCC 4.3510</strain>
    </source>
</reference>
<protein>
    <submittedName>
        <fullName evidence="3">Anti-anti-sigma factor</fullName>
    </submittedName>
</protein>
<proteinExistence type="predicted"/>
<dbReference type="AlphaFoldDB" id="A0A1I2LI74"/>
<dbReference type="Pfam" id="PF13466">
    <property type="entry name" value="STAS_2"/>
    <property type="match status" value="1"/>
</dbReference>
<dbReference type="PROSITE" id="PS50801">
    <property type="entry name" value="STAS"/>
    <property type="match status" value="1"/>
</dbReference>
<dbReference type="Gene3D" id="3.30.750.24">
    <property type="entry name" value="STAS domain"/>
    <property type="match status" value="1"/>
</dbReference>
<dbReference type="InterPro" id="IPR036513">
    <property type="entry name" value="STAS_dom_sf"/>
</dbReference>
<dbReference type="SUPFAM" id="SSF52091">
    <property type="entry name" value="SpoIIaa-like"/>
    <property type="match status" value="1"/>
</dbReference>
<accession>A0A1I2LI74</accession>
<gene>
    <name evidence="3" type="ORF">SAMN05216251_12813</name>
</gene>
<dbReference type="RefSeq" id="WP_093717287.1">
    <property type="nucleotide sequence ID" value="NZ_FONG01000028.1"/>
</dbReference>
<evidence type="ECO:0000259" key="2">
    <source>
        <dbReference type="PROSITE" id="PS50801"/>
    </source>
</evidence>
<feature type="domain" description="STAS" evidence="2">
    <location>
        <begin position="49"/>
        <end position="137"/>
    </location>
</feature>
<keyword evidence="4" id="KW-1185">Reference proteome</keyword>
<organism evidence="3 4">
    <name type="scientific">Actinacidiphila alni</name>
    <dbReference type="NCBI Taxonomy" id="380248"/>
    <lineage>
        <taxon>Bacteria</taxon>
        <taxon>Bacillati</taxon>
        <taxon>Actinomycetota</taxon>
        <taxon>Actinomycetes</taxon>
        <taxon>Kitasatosporales</taxon>
        <taxon>Streptomycetaceae</taxon>
        <taxon>Actinacidiphila</taxon>
    </lineage>
</organism>
<evidence type="ECO:0000256" key="1">
    <source>
        <dbReference type="SAM" id="MobiDB-lite"/>
    </source>
</evidence>